<protein>
    <submittedName>
        <fullName evidence="1">Uncharacterized protein</fullName>
    </submittedName>
</protein>
<organism evidence="1 2">
    <name type="scientific">Chaetomium strumarium</name>
    <dbReference type="NCBI Taxonomy" id="1170767"/>
    <lineage>
        <taxon>Eukaryota</taxon>
        <taxon>Fungi</taxon>
        <taxon>Dikarya</taxon>
        <taxon>Ascomycota</taxon>
        <taxon>Pezizomycotina</taxon>
        <taxon>Sordariomycetes</taxon>
        <taxon>Sordariomycetidae</taxon>
        <taxon>Sordariales</taxon>
        <taxon>Chaetomiaceae</taxon>
        <taxon>Chaetomium</taxon>
    </lineage>
</organism>
<keyword evidence="2" id="KW-1185">Reference proteome</keyword>
<gene>
    <name evidence="1" type="ORF">B0T15DRAFT_279014</name>
</gene>
<dbReference type="GeneID" id="87882381"/>
<sequence>MVAFASRQAFCREQSCTNHRGLRRLTDFYSRIVALDIGLLPPDSNFTTTRQPVYSFDCHLADGRVGAGESLRSLTTSPFPQYHRCQHSVGFPVAWVPRPIVDLWRLPRCIPFCRGLYHNPNLQRTDPSVPGLATLHLGFRASATGPKTLLNSQVAMAQCAGCGTIGHVNLQVSGITSHSACSIDKVGSDIGGLACRSHVSEQSYGDTSAYRIIGACHHELSQAVRVFRSPRHC</sequence>
<accession>A0AAJ0GP40</accession>
<comment type="caution">
    <text evidence="1">The sequence shown here is derived from an EMBL/GenBank/DDBJ whole genome shotgun (WGS) entry which is preliminary data.</text>
</comment>
<proteinExistence type="predicted"/>
<dbReference type="Proteomes" id="UP001273166">
    <property type="component" value="Unassembled WGS sequence"/>
</dbReference>
<name>A0AAJ0GP40_9PEZI</name>
<evidence type="ECO:0000313" key="1">
    <source>
        <dbReference type="EMBL" id="KAK3303553.1"/>
    </source>
</evidence>
<dbReference type="EMBL" id="JAUDZG010000006">
    <property type="protein sequence ID" value="KAK3303553.1"/>
    <property type="molecule type" value="Genomic_DNA"/>
</dbReference>
<reference evidence="1" key="1">
    <citation type="journal article" date="2023" name="Mol. Phylogenet. Evol.">
        <title>Genome-scale phylogeny and comparative genomics of the fungal order Sordariales.</title>
        <authorList>
            <person name="Hensen N."/>
            <person name="Bonometti L."/>
            <person name="Westerberg I."/>
            <person name="Brannstrom I.O."/>
            <person name="Guillou S."/>
            <person name="Cros-Aarteil S."/>
            <person name="Calhoun S."/>
            <person name="Haridas S."/>
            <person name="Kuo A."/>
            <person name="Mondo S."/>
            <person name="Pangilinan J."/>
            <person name="Riley R."/>
            <person name="LaButti K."/>
            <person name="Andreopoulos B."/>
            <person name="Lipzen A."/>
            <person name="Chen C."/>
            <person name="Yan M."/>
            <person name="Daum C."/>
            <person name="Ng V."/>
            <person name="Clum A."/>
            <person name="Steindorff A."/>
            <person name="Ohm R.A."/>
            <person name="Martin F."/>
            <person name="Silar P."/>
            <person name="Natvig D.O."/>
            <person name="Lalanne C."/>
            <person name="Gautier V."/>
            <person name="Ament-Velasquez S.L."/>
            <person name="Kruys A."/>
            <person name="Hutchinson M.I."/>
            <person name="Powell A.J."/>
            <person name="Barry K."/>
            <person name="Miller A.N."/>
            <person name="Grigoriev I.V."/>
            <person name="Debuchy R."/>
            <person name="Gladieux P."/>
            <person name="Hiltunen Thoren M."/>
            <person name="Johannesson H."/>
        </authorList>
    </citation>
    <scope>NUCLEOTIDE SEQUENCE</scope>
    <source>
        <strain evidence="1">CBS 333.67</strain>
    </source>
</reference>
<dbReference type="AlphaFoldDB" id="A0AAJ0GP40"/>
<reference evidence="1" key="2">
    <citation type="submission" date="2023-06" db="EMBL/GenBank/DDBJ databases">
        <authorList>
            <consortium name="Lawrence Berkeley National Laboratory"/>
            <person name="Mondo S.J."/>
            <person name="Hensen N."/>
            <person name="Bonometti L."/>
            <person name="Westerberg I."/>
            <person name="Brannstrom I.O."/>
            <person name="Guillou S."/>
            <person name="Cros-Aarteil S."/>
            <person name="Calhoun S."/>
            <person name="Haridas S."/>
            <person name="Kuo A."/>
            <person name="Pangilinan J."/>
            <person name="Riley R."/>
            <person name="Labutti K."/>
            <person name="Andreopoulos B."/>
            <person name="Lipzen A."/>
            <person name="Chen C."/>
            <person name="Yanf M."/>
            <person name="Daum C."/>
            <person name="Ng V."/>
            <person name="Clum A."/>
            <person name="Steindorff A."/>
            <person name="Ohm R."/>
            <person name="Martin F."/>
            <person name="Silar P."/>
            <person name="Natvig D."/>
            <person name="Lalanne C."/>
            <person name="Gautier V."/>
            <person name="Ament-Velasquez S.L."/>
            <person name="Kruys A."/>
            <person name="Hutchinson M.I."/>
            <person name="Powell A.J."/>
            <person name="Barry K."/>
            <person name="Miller A.N."/>
            <person name="Grigoriev I.V."/>
            <person name="Debuchy R."/>
            <person name="Gladieux P."/>
            <person name="Thoren M.H."/>
            <person name="Johannesson H."/>
        </authorList>
    </citation>
    <scope>NUCLEOTIDE SEQUENCE</scope>
    <source>
        <strain evidence="1">CBS 333.67</strain>
    </source>
</reference>
<evidence type="ECO:0000313" key="2">
    <source>
        <dbReference type="Proteomes" id="UP001273166"/>
    </source>
</evidence>
<dbReference type="RefSeq" id="XP_062719333.1">
    <property type="nucleotide sequence ID" value="XM_062863552.1"/>
</dbReference>